<evidence type="ECO:0000313" key="2">
    <source>
        <dbReference type="Proteomes" id="UP000320772"/>
    </source>
</evidence>
<accession>A0A4Y3MC66</accession>
<evidence type="ECO:0000313" key="1">
    <source>
        <dbReference type="EMBL" id="GEB03949.1"/>
    </source>
</evidence>
<name>A0A4Y3MC66_9PROT</name>
<reference evidence="1 2" key="1">
    <citation type="submission" date="2019-06" db="EMBL/GenBank/DDBJ databases">
        <title>Whole genome shotgun sequence of Gluconobacter roseus NBRC 3990.</title>
        <authorList>
            <person name="Hosoyama A."/>
            <person name="Uohara A."/>
            <person name="Ohji S."/>
            <person name="Ichikawa N."/>
        </authorList>
    </citation>
    <scope>NUCLEOTIDE SEQUENCE [LARGE SCALE GENOMIC DNA]</scope>
    <source>
        <strain evidence="1 2">NBRC 3990</strain>
    </source>
</reference>
<proteinExistence type="predicted"/>
<keyword evidence="2" id="KW-1185">Reference proteome</keyword>
<organism evidence="1 2">
    <name type="scientific">Gluconobacter roseus NBRC 3990</name>
    <dbReference type="NCBI Taxonomy" id="1307950"/>
    <lineage>
        <taxon>Bacteria</taxon>
        <taxon>Pseudomonadati</taxon>
        <taxon>Pseudomonadota</taxon>
        <taxon>Alphaproteobacteria</taxon>
        <taxon>Acetobacterales</taxon>
        <taxon>Acetobacteraceae</taxon>
        <taxon>Gluconobacter</taxon>
    </lineage>
</organism>
<comment type="caution">
    <text evidence="1">The sequence shown here is derived from an EMBL/GenBank/DDBJ whole genome shotgun (WGS) entry which is preliminary data.</text>
</comment>
<gene>
    <name evidence="1" type="ORF">GRO01_15250</name>
</gene>
<dbReference type="Proteomes" id="UP000320772">
    <property type="component" value="Unassembled WGS sequence"/>
</dbReference>
<protein>
    <submittedName>
        <fullName evidence="1">Uncharacterized protein</fullName>
    </submittedName>
</protein>
<dbReference type="EMBL" id="BJLY01000002">
    <property type="protein sequence ID" value="GEB03949.1"/>
    <property type="molecule type" value="Genomic_DNA"/>
</dbReference>
<dbReference type="AlphaFoldDB" id="A0A4Y3MC66"/>
<sequence length="161" mass="17780">MWADSKVSRGSCTEAFVVGAIIDLGNCLDLTEQECIQELSEAYAGLKATFSRSGSELPANKDPQKFPSGDKLQRYLDCAVINYLCEAMEEMGEMVDPYDTVRGLFVEGSPAYPGAGFYALTHTQIAVRRPECIIGTFRVHREREADELSVASLREKTEVEA</sequence>